<dbReference type="InterPro" id="IPR004770">
    <property type="entry name" value="Na/H_antiport_NhaC"/>
</dbReference>
<evidence type="ECO:0000256" key="1">
    <source>
        <dbReference type="ARBA" id="ARBA00004651"/>
    </source>
</evidence>
<feature type="transmembrane region" description="Helical" evidence="9">
    <location>
        <begin position="379"/>
        <end position="399"/>
    </location>
</feature>
<dbReference type="InterPro" id="IPR018461">
    <property type="entry name" value="Na/H_Antiport_NhaC-like_C"/>
</dbReference>
<dbReference type="PANTHER" id="PTHR33451:SF3">
    <property type="entry name" value="MALATE-2H(+)_NA(+)-LACTATE ANTIPORTER"/>
    <property type="match status" value="1"/>
</dbReference>
<keyword evidence="5 9" id="KW-0812">Transmembrane</keyword>
<feature type="domain" description="Na+/H+ antiporter NhaC-like C-terminal" evidence="10">
    <location>
        <begin position="180"/>
        <end position="485"/>
    </location>
</feature>
<dbReference type="AlphaFoldDB" id="A0A410FZM0"/>
<keyword evidence="2" id="KW-0813">Transport</keyword>
<reference evidence="11 12" key="1">
    <citation type="submission" date="2019-01" db="EMBL/GenBank/DDBJ databases">
        <title>Complete genome sequencing of Aequorivita sp. H23M31.</title>
        <authorList>
            <person name="Bae J.-W."/>
        </authorList>
    </citation>
    <scope>NUCLEOTIDE SEQUENCE [LARGE SCALE GENOMIC DNA]</scope>
    <source>
        <strain evidence="11 12">H23M31</strain>
    </source>
</reference>
<dbReference type="Proteomes" id="UP000285517">
    <property type="component" value="Chromosome"/>
</dbReference>
<name>A0A410FZM0_9FLAO</name>
<feature type="transmembrane region" description="Helical" evidence="9">
    <location>
        <begin position="129"/>
        <end position="149"/>
    </location>
</feature>
<evidence type="ECO:0000256" key="2">
    <source>
        <dbReference type="ARBA" id="ARBA00022448"/>
    </source>
</evidence>
<dbReference type="Pfam" id="PF03553">
    <property type="entry name" value="Na_H_antiporter"/>
    <property type="match status" value="1"/>
</dbReference>
<dbReference type="EMBL" id="CP034951">
    <property type="protein sequence ID" value="QAA80468.1"/>
    <property type="molecule type" value="Genomic_DNA"/>
</dbReference>
<dbReference type="KEGG" id="aev:EI546_01420"/>
<feature type="transmembrane region" description="Helical" evidence="9">
    <location>
        <begin position="252"/>
        <end position="271"/>
    </location>
</feature>
<gene>
    <name evidence="11" type="primary">nhaC</name>
    <name evidence="11" type="ORF">EI546_01420</name>
</gene>
<feature type="transmembrane region" description="Helical" evidence="9">
    <location>
        <begin position="350"/>
        <end position="372"/>
    </location>
</feature>
<feature type="transmembrane region" description="Helical" evidence="9">
    <location>
        <begin position="95"/>
        <end position="122"/>
    </location>
</feature>
<evidence type="ECO:0000256" key="4">
    <source>
        <dbReference type="ARBA" id="ARBA00022475"/>
    </source>
</evidence>
<feature type="transmembrane region" description="Helical" evidence="9">
    <location>
        <begin position="58"/>
        <end position="75"/>
    </location>
</feature>
<feature type="transmembrane region" description="Helical" evidence="9">
    <location>
        <begin position="27"/>
        <end position="46"/>
    </location>
</feature>
<keyword evidence="4" id="KW-1003">Cell membrane</keyword>
<dbReference type="NCBIfam" id="TIGR00931">
    <property type="entry name" value="antiport_nhaC"/>
    <property type="match status" value="1"/>
</dbReference>
<keyword evidence="12" id="KW-1185">Reference proteome</keyword>
<dbReference type="PANTHER" id="PTHR33451">
    <property type="entry name" value="MALATE-2H(+)/NA(+)-LACTATE ANTIPORTER"/>
    <property type="match status" value="1"/>
</dbReference>
<organism evidence="11 12">
    <name type="scientific">Aequorivita ciconiae</name>
    <dbReference type="NCBI Taxonomy" id="2494375"/>
    <lineage>
        <taxon>Bacteria</taxon>
        <taxon>Pseudomonadati</taxon>
        <taxon>Bacteroidota</taxon>
        <taxon>Flavobacteriia</taxon>
        <taxon>Flavobacteriales</taxon>
        <taxon>Flavobacteriaceae</taxon>
        <taxon>Aequorivita</taxon>
    </lineage>
</organism>
<keyword evidence="3" id="KW-0050">Antiport</keyword>
<proteinExistence type="inferred from homology"/>
<accession>A0A410FZM0</accession>
<evidence type="ECO:0000256" key="3">
    <source>
        <dbReference type="ARBA" id="ARBA00022449"/>
    </source>
</evidence>
<feature type="transmembrane region" description="Helical" evidence="9">
    <location>
        <begin position="155"/>
        <end position="178"/>
    </location>
</feature>
<evidence type="ECO:0000256" key="8">
    <source>
        <dbReference type="ARBA" id="ARBA00038435"/>
    </source>
</evidence>
<keyword evidence="6 9" id="KW-1133">Transmembrane helix</keyword>
<dbReference type="OrthoDB" id="9762978at2"/>
<feature type="transmembrane region" description="Helical" evidence="9">
    <location>
        <begin position="278"/>
        <end position="302"/>
    </location>
</feature>
<comment type="subcellular location">
    <subcellularLocation>
        <location evidence="1">Cell membrane</location>
        <topology evidence="1">Multi-pass membrane protein</topology>
    </subcellularLocation>
</comment>
<protein>
    <submittedName>
        <fullName evidence="11">Na+/H+ antiporter NhaC</fullName>
    </submittedName>
</protein>
<feature type="transmembrane region" description="Helical" evidence="9">
    <location>
        <begin position="464"/>
        <end position="486"/>
    </location>
</feature>
<dbReference type="InterPro" id="IPR052180">
    <property type="entry name" value="NhaC_Na-H+_Antiporter"/>
</dbReference>
<dbReference type="GO" id="GO:0015297">
    <property type="term" value="F:antiporter activity"/>
    <property type="evidence" value="ECO:0007669"/>
    <property type="project" value="UniProtKB-KW"/>
</dbReference>
<keyword evidence="7 9" id="KW-0472">Membrane</keyword>
<evidence type="ECO:0000256" key="7">
    <source>
        <dbReference type="ARBA" id="ARBA00023136"/>
    </source>
</evidence>
<sequence>MQSQDIKPKDPKDEDVVENKELNIWEALIPVFALIGMLFYNVFFAFGDDALSGSNQFILLMGGAVAAVVGILNKVSFDQMLEEVAQNIKSTAGAILILLMVGALAGTWLISGVIPTMIYYGLQILNPTIFLVSCVLICSIISVATGSSWTTSATVGIALIGIANALDVSLGMTAGAILSGAYFGDKISPLSDTTNLAPAMAGTDLFTHIRYMLYTTVPTMTITLIVFVIIGFNIETTGTADTHLILEAVKESITVSPWLFLVPIIVIVLIVKKTPPLIALLIGTLLAAIAALIFQPNIVAAIGGGSSLTFANGYKGIMNAITVQTNIPTENEALKDLFSSGGMTGMLNTIWLILCAMTFGGIMDAIGALSAISKALLKLFHTTFGLFASTVVSCLALNVTASDQYLAIVIPGKMYSQAFKDKGLAPENLSRTLEDSGTVTSVLVPWNTCGAYHSGVLGVDTLHYAGYAIFNYVSPFMTLLFAAFSIKIKQLTTPSRA</sequence>
<evidence type="ECO:0000256" key="6">
    <source>
        <dbReference type="ARBA" id="ARBA00022989"/>
    </source>
</evidence>
<evidence type="ECO:0000313" key="11">
    <source>
        <dbReference type="EMBL" id="QAA80468.1"/>
    </source>
</evidence>
<evidence type="ECO:0000256" key="5">
    <source>
        <dbReference type="ARBA" id="ARBA00022692"/>
    </source>
</evidence>
<dbReference type="GO" id="GO:0005886">
    <property type="term" value="C:plasma membrane"/>
    <property type="evidence" value="ECO:0007669"/>
    <property type="project" value="UniProtKB-SubCell"/>
</dbReference>
<evidence type="ECO:0000259" key="10">
    <source>
        <dbReference type="Pfam" id="PF03553"/>
    </source>
</evidence>
<feature type="transmembrane region" description="Helical" evidence="9">
    <location>
        <begin position="211"/>
        <end position="232"/>
    </location>
</feature>
<evidence type="ECO:0000256" key="9">
    <source>
        <dbReference type="SAM" id="Phobius"/>
    </source>
</evidence>
<comment type="similarity">
    <text evidence="8">Belongs to the NhaC Na(+)/H(+) (TC 2.A.35) antiporter family.</text>
</comment>
<evidence type="ECO:0000313" key="12">
    <source>
        <dbReference type="Proteomes" id="UP000285517"/>
    </source>
</evidence>
<dbReference type="RefSeq" id="WP_128248868.1">
    <property type="nucleotide sequence ID" value="NZ_CP034951.1"/>
</dbReference>